<gene>
    <name evidence="7" type="primary">LOC115218893</name>
</gene>
<feature type="compositionally biased region" description="Acidic residues" evidence="5">
    <location>
        <begin position="397"/>
        <end position="406"/>
    </location>
</feature>
<dbReference type="KEGG" id="osn:115218893"/>
<reference evidence="7" key="1">
    <citation type="submission" date="2025-08" db="UniProtKB">
        <authorList>
            <consortium name="RefSeq"/>
        </authorList>
    </citation>
    <scope>IDENTIFICATION</scope>
</reference>
<dbReference type="InterPro" id="IPR019775">
    <property type="entry name" value="WD40_repeat_CS"/>
</dbReference>
<organism evidence="6 7">
    <name type="scientific">Octopus sinensis</name>
    <name type="common">East Asian common octopus</name>
    <dbReference type="NCBI Taxonomy" id="2607531"/>
    <lineage>
        <taxon>Eukaryota</taxon>
        <taxon>Metazoa</taxon>
        <taxon>Spiralia</taxon>
        <taxon>Lophotrochozoa</taxon>
        <taxon>Mollusca</taxon>
        <taxon>Cephalopoda</taxon>
        <taxon>Coleoidea</taxon>
        <taxon>Octopodiformes</taxon>
        <taxon>Octopoda</taxon>
        <taxon>Incirrata</taxon>
        <taxon>Octopodidae</taxon>
        <taxon>Octopus</taxon>
    </lineage>
</organism>
<dbReference type="PANTHER" id="PTHR14588:SF2">
    <property type="entry name" value="DDB1- AND CUL4-ASSOCIATED FACTOR 10"/>
    <property type="match status" value="1"/>
</dbReference>
<dbReference type="Proteomes" id="UP000515154">
    <property type="component" value="Linkage group LG14"/>
</dbReference>
<evidence type="ECO:0000313" key="7">
    <source>
        <dbReference type="RefSeq" id="XP_029644752.1"/>
    </source>
</evidence>
<feature type="repeat" description="WD" evidence="4">
    <location>
        <begin position="94"/>
        <end position="127"/>
    </location>
</feature>
<feature type="repeat" description="WD" evidence="4">
    <location>
        <begin position="136"/>
        <end position="171"/>
    </location>
</feature>
<evidence type="ECO:0000256" key="2">
    <source>
        <dbReference type="ARBA" id="ARBA00022574"/>
    </source>
</evidence>
<feature type="compositionally biased region" description="Low complexity" evidence="5">
    <location>
        <begin position="534"/>
        <end position="543"/>
    </location>
</feature>
<dbReference type="SMART" id="SM00320">
    <property type="entry name" value="WD40"/>
    <property type="match status" value="4"/>
</dbReference>
<dbReference type="GO" id="GO:0080008">
    <property type="term" value="C:Cul4-RING E3 ubiquitin ligase complex"/>
    <property type="evidence" value="ECO:0007669"/>
    <property type="project" value="TreeGrafter"/>
</dbReference>
<evidence type="ECO:0000256" key="1">
    <source>
        <dbReference type="ARBA" id="ARBA00005903"/>
    </source>
</evidence>
<protein>
    <submittedName>
        <fullName evidence="7">DDB1- and CUL4-associated factor 10 homolog</fullName>
    </submittedName>
</protein>
<dbReference type="PROSITE" id="PS00678">
    <property type="entry name" value="WD_REPEATS_1"/>
    <property type="match status" value="1"/>
</dbReference>
<proteinExistence type="inferred from homology"/>
<dbReference type="PANTHER" id="PTHR14588">
    <property type="entry name" value="DDB1- AND CUL4-ASSOCIATED FACTOR 10"/>
    <property type="match status" value="1"/>
</dbReference>
<dbReference type="SUPFAM" id="SSF50978">
    <property type="entry name" value="WD40 repeat-like"/>
    <property type="match status" value="1"/>
</dbReference>
<evidence type="ECO:0000256" key="3">
    <source>
        <dbReference type="ARBA" id="ARBA00022737"/>
    </source>
</evidence>
<keyword evidence="3" id="KW-0677">Repeat</keyword>
<feature type="compositionally biased region" description="Low complexity" evidence="5">
    <location>
        <begin position="470"/>
        <end position="483"/>
    </location>
</feature>
<dbReference type="InterPro" id="IPR039085">
    <property type="entry name" value="DCA10"/>
</dbReference>
<evidence type="ECO:0000256" key="5">
    <source>
        <dbReference type="SAM" id="MobiDB-lite"/>
    </source>
</evidence>
<sequence>MASYSPFEPWRWQRKRELGLKHALGDLSQMYCGLYSSFEAVQTWEPDKTSEHTHHGGIFNFDFSPEGSILVAACERQSILLFDPFNAKLIGHKSRAHTDCVNCVRFLDSRVFATCSDDTTVSLWDVRYLRHEIRTLRGHSNWVKNIEYDADHCLLLTSGFDGSIYTWDINSYSVNEPNFKRVFHTSGLMRSKLTPDSSKIVISTTEGYLIVIHNLDLSYLEQDLRGFKPKFYRFMQLEQIPRRNSTLYNHVFERHRNRVEFISDFPGRDEACVIASLQIHPQGWCCLSRSTSSDENSEWTCLHDIQEMKMDTSVDEQDFEDFDEEMLDYSPQPSTSSGPVLGRPIGSMSPIPTRSPSPTSNSRSSSPSWLIYVRVQSPTPENSASDDDDNNHHERDDYDDDDDDNEGSGRGGDDGSDSDFLPRGRVNPSRPTRNRILYYRTPRVDLSPSSFSTSHQRGQSIPGNDPVRGSNASSSQTDNSSRNVTNVTTQNRSSTFGESMQPTSAPNRFSPAQQQGMRRSANTSNSNQHETVNSSSLSSSSSLLRHRSSRGEVSSMETGRPEASTSGGSSRMPADYTLIFRAGQQHHQQQKRMLAVCSGVKSYPSHLYRIHKNQPRLLYYSEEPNVGRGFIKELCFSSDGRLICSPFGFGTRLLAFNPQCLELPDCVPQRPLKMCEVACNMAHTNVVVTAKFAPNHCMYVAGCLNGRVTFHQPVL</sequence>
<dbReference type="InterPro" id="IPR015943">
    <property type="entry name" value="WD40/YVTN_repeat-like_dom_sf"/>
</dbReference>
<keyword evidence="6" id="KW-1185">Reference proteome</keyword>
<keyword evidence="2 4" id="KW-0853">WD repeat</keyword>
<name>A0A6P7T322_9MOLL</name>
<dbReference type="AlphaFoldDB" id="A0A6P7T322"/>
<feature type="compositionally biased region" description="Low complexity" evidence="5">
    <location>
        <begin position="347"/>
        <end position="368"/>
    </location>
</feature>
<evidence type="ECO:0000256" key="4">
    <source>
        <dbReference type="PROSITE-ProRule" id="PRU00221"/>
    </source>
</evidence>
<feature type="compositionally biased region" description="Polar residues" evidence="5">
    <location>
        <begin position="447"/>
        <end position="462"/>
    </location>
</feature>
<dbReference type="PROSITE" id="PS50082">
    <property type="entry name" value="WD_REPEATS_2"/>
    <property type="match status" value="2"/>
</dbReference>
<feature type="compositionally biased region" description="Polar residues" evidence="5">
    <location>
        <begin position="551"/>
        <end position="569"/>
    </location>
</feature>
<evidence type="ECO:0000313" key="6">
    <source>
        <dbReference type="Proteomes" id="UP000515154"/>
    </source>
</evidence>
<feature type="compositionally biased region" description="Polar residues" evidence="5">
    <location>
        <begin position="484"/>
        <end position="533"/>
    </location>
</feature>
<accession>A0A6P7T322</accession>
<feature type="region of interest" description="Disordered" evidence="5">
    <location>
        <begin position="327"/>
        <end position="573"/>
    </location>
</feature>
<dbReference type="PROSITE" id="PS50294">
    <property type="entry name" value="WD_REPEATS_REGION"/>
    <property type="match status" value="1"/>
</dbReference>
<comment type="similarity">
    <text evidence="1">Belongs to the WD repeat DCAF10 family.</text>
</comment>
<dbReference type="Gene3D" id="2.130.10.10">
    <property type="entry name" value="YVTN repeat-like/Quinoprotein amine dehydrogenase"/>
    <property type="match status" value="1"/>
</dbReference>
<dbReference type="InterPro" id="IPR036322">
    <property type="entry name" value="WD40_repeat_dom_sf"/>
</dbReference>
<dbReference type="RefSeq" id="XP_029644752.1">
    <property type="nucleotide sequence ID" value="XM_029788892.2"/>
</dbReference>
<dbReference type="Pfam" id="PF00400">
    <property type="entry name" value="WD40"/>
    <property type="match status" value="2"/>
</dbReference>
<dbReference type="InterPro" id="IPR001680">
    <property type="entry name" value="WD40_rpt"/>
</dbReference>